<evidence type="ECO:0000313" key="3">
    <source>
        <dbReference type="Proteomes" id="UP001156441"/>
    </source>
</evidence>
<evidence type="ECO:0000256" key="1">
    <source>
        <dbReference type="SAM" id="MobiDB-lite"/>
    </source>
</evidence>
<sequence>MTGQDGFRGAAARFSAEVEAALTRARRAASEARAQSGEFRRDTAELAERARSGRPREPEPAPVPEPEDEDFSQHQIMVDAAPREEPEPDRTEPEPEPEPETAPTRDDEDFSRQRVLFDVTDEHYRPESLGTGIFELPEPENPR</sequence>
<feature type="region of interest" description="Disordered" evidence="1">
    <location>
        <begin position="19"/>
        <end position="143"/>
    </location>
</feature>
<organism evidence="2 3">
    <name type="scientific">Actinophytocola gossypii</name>
    <dbReference type="NCBI Taxonomy" id="2812003"/>
    <lineage>
        <taxon>Bacteria</taxon>
        <taxon>Bacillati</taxon>
        <taxon>Actinomycetota</taxon>
        <taxon>Actinomycetes</taxon>
        <taxon>Pseudonocardiales</taxon>
        <taxon>Pseudonocardiaceae</taxon>
    </lineage>
</organism>
<keyword evidence="3" id="KW-1185">Reference proteome</keyword>
<reference evidence="2 3" key="1">
    <citation type="submission" date="2021-02" db="EMBL/GenBank/DDBJ databases">
        <title>Actinophytocola xerophila sp. nov., isolated from soil of cotton cropping field.</title>
        <authorList>
            <person name="Huang R."/>
            <person name="Chen X."/>
            <person name="Ge X."/>
            <person name="Liu W."/>
        </authorList>
    </citation>
    <scope>NUCLEOTIDE SEQUENCE [LARGE SCALE GENOMIC DNA]</scope>
    <source>
        <strain evidence="2 3">S1-96</strain>
    </source>
</reference>
<evidence type="ECO:0000313" key="2">
    <source>
        <dbReference type="EMBL" id="MCT2587406.1"/>
    </source>
</evidence>
<accession>A0ABT2JHP6</accession>
<comment type="caution">
    <text evidence="2">The sequence shown here is derived from an EMBL/GenBank/DDBJ whole genome shotgun (WGS) entry which is preliminary data.</text>
</comment>
<feature type="compositionally biased region" description="Basic and acidic residues" evidence="1">
    <location>
        <begin position="81"/>
        <end position="93"/>
    </location>
</feature>
<gene>
    <name evidence="2" type="ORF">JT362_30210</name>
</gene>
<feature type="compositionally biased region" description="Basic and acidic residues" evidence="1">
    <location>
        <begin position="38"/>
        <end position="59"/>
    </location>
</feature>
<dbReference type="EMBL" id="JAFFZE010000025">
    <property type="protein sequence ID" value="MCT2587406.1"/>
    <property type="molecule type" value="Genomic_DNA"/>
</dbReference>
<name>A0ABT2JHP6_9PSEU</name>
<proteinExistence type="predicted"/>
<dbReference type="RefSeq" id="WP_260195285.1">
    <property type="nucleotide sequence ID" value="NZ_JAFFZE010000025.1"/>
</dbReference>
<dbReference type="Proteomes" id="UP001156441">
    <property type="component" value="Unassembled WGS sequence"/>
</dbReference>
<protein>
    <submittedName>
        <fullName evidence="2">Uncharacterized protein</fullName>
    </submittedName>
</protein>